<evidence type="ECO:0000313" key="3">
    <source>
        <dbReference type="Proteomes" id="UP000092600"/>
    </source>
</evidence>
<sequence>MGYDSDAYIYPEEVDASGQLYKENNGGSFSTEGSMYSQKEDNAEIRNNSLEQIGNTNVEQGLSEEIGLRKEDDVAGNFTIDTRNNDETGDDMSNSDTLDNSEYVLNREGANSQESMSESPSEEDNALSLKQETVEYQSDNILGGHTSDSDTSEEANSDKGFGDEHTESSVGYDQHNEGIRTNSEALDPDGEAGEYQGVVENGKHGIDSSEEGVKDLDGGAANSSQNNEQLGVILLLFSPWECKELYQVLLLMRQKNDHGLRRTYSEILVPAAEASKIIEELNQNTKSSEVEIVECECCGMSEDCTPTYIGKIKEFFCGKWVCGICSEAVKERMRREPSIDITEALDSHMALCKNFNRTVRINPNLSLATTMRAVAKRILQERSSKDLSANPKIARTVSCSPRLDC</sequence>
<evidence type="ECO:0000313" key="2">
    <source>
        <dbReference type="EMBL" id="OAY76613.1"/>
    </source>
</evidence>
<feature type="region of interest" description="Disordered" evidence="1">
    <location>
        <begin position="19"/>
        <end position="193"/>
    </location>
</feature>
<accession>A0A199VHX8</accession>
<dbReference type="Proteomes" id="UP000092600">
    <property type="component" value="Unassembled WGS sequence"/>
</dbReference>
<reference evidence="2 3" key="1">
    <citation type="journal article" date="2016" name="DNA Res.">
        <title>The draft genome of MD-2 pineapple using hybrid error correction of long reads.</title>
        <authorList>
            <person name="Redwan R.M."/>
            <person name="Saidin A."/>
            <person name="Kumar S.V."/>
        </authorList>
    </citation>
    <scope>NUCLEOTIDE SEQUENCE [LARGE SCALE GENOMIC DNA]</scope>
    <source>
        <strain evidence="3">cv. MD2</strain>
        <tissue evidence="2">Leaf</tissue>
    </source>
</reference>
<name>A0A199VHX8_ANACO</name>
<organism evidence="2 3">
    <name type="scientific">Ananas comosus</name>
    <name type="common">Pineapple</name>
    <name type="synonym">Ananas ananas</name>
    <dbReference type="NCBI Taxonomy" id="4615"/>
    <lineage>
        <taxon>Eukaryota</taxon>
        <taxon>Viridiplantae</taxon>
        <taxon>Streptophyta</taxon>
        <taxon>Embryophyta</taxon>
        <taxon>Tracheophyta</taxon>
        <taxon>Spermatophyta</taxon>
        <taxon>Magnoliopsida</taxon>
        <taxon>Liliopsida</taxon>
        <taxon>Poales</taxon>
        <taxon>Bromeliaceae</taxon>
        <taxon>Bromelioideae</taxon>
        <taxon>Ananas</taxon>
    </lineage>
</organism>
<protein>
    <submittedName>
        <fullName evidence="2">Uncharacterized protein</fullName>
    </submittedName>
</protein>
<comment type="caution">
    <text evidence="2">The sequence shown here is derived from an EMBL/GenBank/DDBJ whole genome shotgun (WGS) entry which is preliminary data.</text>
</comment>
<dbReference type="Pfam" id="PF07911">
    <property type="entry name" value="DUF1677"/>
    <property type="match status" value="1"/>
</dbReference>
<feature type="compositionally biased region" description="Polar residues" evidence="1">
    <location>
        <begin position="128"/>
        <end position="140"/>
    </location>
</feature>
<dbReference type="EMBL" id="LSRQ01001765">
    <property type="protein sequence ID" value="OAY76613.1"/>
    <property type="molecule type" value="Genomic_DNA"/>
</dbReference>
<dbReference type="PANTHER" id="PTHR33108">
    <property type="entry name" value="OS01G0745000 PROTEIN"/>
    <property type="match status" value="1"/>
</dbReference>
<feature type="compositionally biased region" description="Polar residues" evidence="1">
    <location>
        <begin position="45"/>
        <end position="60"/>
    </location>
</feature>
<dbReference type="PANTHER" id="PTHR33108:SF14">
    <property type="entry name" value="OS01G0745000 PROTEIN"/>
    <property type="match status" value="1"/>
</dbReference>
<gene>
    <name evidence="2" type="ORF">ACMD2_07336</name>
</gene>
<dbReference type="AlphaFoldDB" id="A0A199VHX8"/>
<feature type="compositionally biased region" description="Polar residues" evidence="1">
    <location>
        <begin position="25"/>
        <end position="37"/>
    </location>
</feature>
<dbReference type="InterPro" id="IPR012876">
    <property type="entry name" value="DUF1677_pln"/>
</dbReference>
<proteinExistence type="predicted"/>
<dbReference type="STRING" id="4615.A0A199VHX8"/>
<evidence type="ECO:0000256" key="1">
    <source>
        <dbReference type="SAM" id="MobiDB-lite"/>
    </source>
</evidence>
<feature type="compositionally biased region" description="Basic and acidic residues" evidence="1">
    <location>
        <begin position="156"/>
        <end position="167"/>
    </location>
</feature>
<feature type="compositionally biased region" description="Polar residues" evidence="1">
    <location>
        <begin position="91"/>
        <end position="100"/>
    </location>
</feature>